<keyword evidence="1" id="KW-0812">Transmembrane</keyword>
<reference evidence="2" key="5">
    <citation type="journal article" date="2021" name="G3 (Bethesda)">
        <title>Aegilops tauschii genome assembly Aet v5.0 features greater sequence contiguity and improved annotation.</title>
        <authorList>
            <person name="Wang L."/>
            <person name="Zhu T."/>
            <person name="Rodriguez J.C."/>
            <person name="Deal K.R."/>
            <person name="Dubcovsky J."/>
            <person name="McGuire P.E."/>
            <person name="Lux T."/>
            <person name="Spannagl M."/>
            <person name="Mayer K.F.X."/>
            <person name="Baldrich P."/>
            <person name="Meyers B.C."/>
            <person name="Huo N."/>
            <person name="Gu Y.Q."/>
            <person name="Zhou H."/>
            <person name="Devos K.M."/>
            <person name="Bennetzen J.L."/>
            <person name="Unver T."/>
            <person name="Budak H."/>
            <person name="Gulick P.J."/>
            <person name="Galiba G."/>
            <person name="Kalapos B."/>
            <person name="Nelson D.R."/>
            <person name="Li P."/>
            <person name="You F.M."/>
            <person name="Luo M.C."/>
            <person name="Dvorak J."/>
        </authorList>
    </citation>
    <scope>NUCLEOTIDE SEQUENCE [LARGE SCALE GENOMIC DNA]</scope>
    <source>
        <strain evidence="2">cv. AL8/78</strain>
    </source>
</reference>
<sequence length="62" mass="7016">MRSKLPVDSRPIVELLRSVGYAIFAGSLLLFGFGSCNIIYMGQRGLDECCNIWLLTEKLMYI</sequence>
<dbReference type="Gramene" id="AET3Gv20849300.18">
    <property type="protein sequence ID" value="AET3Gv20849300.18"/>
    <property type="gene ID" value="AET3Gv20849300"/>
</dbReference>
<organism evidence="2 3">
    <name type="scientific">Aegilops tauschii subsp. strangulata</name>
    <name type="common">Goatgrass</name>
    <dbReference type="NCBI Taxonomy" id="200361"/>
    <lineage>
        <taxon>Eukaryota</taxon>
        <taxon>Viridiplantae</taxon>
        <taxon>Streptophyta</taxon>
        <taxon>Embryophyta</taxon>
        <taxon>Tracheophyta</taxon>
        <taxon>Spermatophyta</taxon>
        <taxon>Magnoliopsida</taxon>
        <taxon>Liliopsida</taxon>
        <taxon>Poales</taxon>
        <taxon>Poaceae</taxon>
        <taxon>BOP clade</taxon>
        <taxon>Pooideae</taxon>
        <taxon>Triticodae</taxon>
        <taxon>Triticeae</taxon>
        <taxon>Triticinae</taxon>
        <taxon>Aegilops</taxon>
    </lineage>
</organism>
<feature type="transmembrane region" description="Helical" evidence="1">
    <location>
        <begin position="21"/>
        <end position="42"/>
    </location>
</feature>
<reference evidence="2" key="4">
    <citation type="submission" date="2019-03" db="UniProtKB">
        <authorList>
            <consortium name="EnsemblPlants"/>
        </authorList>
    </citation>
    <scope>IDENTIFICATION</scope>
</reference>
<dbReference type="EnsemblPlants" id="AET3Gv20849300.18">
    <property type="protein sequence ID" value="AET3Gv20849300.18"/>
    <property type="gene ID" value="AET3Gv20849300"/>
</dbReference>
<accession>A0A453G0U4</accession>
<keyword evidence="1" id="KW-0472">Membrane</keyword>
<keyword evidence="1" id="KW-1133">Transmembrane helix</keyword>
<reference evidence="2" key="3">
    <citation type="journal article" date="2017" name="Nature">
        <title>Genome sequence of the progenitor of the wheat D genome Aegilops tauschii.</title>
        <authorList>
            <person name="Luo M.C."/>
            <person name="Gu Y.Q."/>
            <person name="Puiu D."/>
            <person name="Wang H."/>
            <person name="Twardziok S.O."/>
            <person name="Deal K.R."/>
            <person name="Huo N."/>
            <person name="Zhu T."/>
            <person name="Wang L."/>
            <person name="Wang Y."/>
            <person name="McGuire P.E."/>
            <person name="Liu S."/>
            <person name="Long H."/>
            <person name="Ramasamy R.K."/>
            <person name="Rodriguez J.C."/>
            <person name="Van S.L."/>
            <person name="Yuan L."/>
            <person name="Wang Z."/>
            <person name="Xia Z."/>
            <person name="Xiao L."/>
            <person name="Anderson O.D."/>
            <person name="Ouyang S."/>
            <person name="Liang Y."/>
            <person name="Zimin A.V."/>
            <person name="Pertea G."/>
            <person name="Qi P."/>
            <person name="Bennetzen J.L."/>
            <person name="Dai X."/>
            <person name="Dawson M.W."/>
            <person name="Muller H.G."/>
            <person name="Kugler K."/>
            <person name="Rivarola-Duarte L."/>
            <person name="Spannagl M."/>
            <person name="Mayer K.F.X."/>
            <person name="Lu F.H."/>
            <person name="Bevan M.W."/>
            <person name="Leroy P."/>
            <person name="Li P."/>
            <person name="You F.M."/>
            <person name="Sun Q."/>
            <person name="Liu Z."/>
            <person name="Lyons E."/>
            <person name="Wicker T."/>
            <person name="Salzberg S.L."/>
            <person name="Devos K.M."/>
            <person name="Dvorak J."/>
        </authorList>
    </citation>
    <scope>NUCLEOTIDE SEQUENCE [LARGE SCALE GENOMIC DNA]</scope>
    <source>
        <strain evidence="2">cv. AL8/78</strain>
    </source>
</reference>
<evidence type="ECO:0000256" key="1">
    <source>
        <dbReference type="SAM" id="Phobius"/>
    </source>
</evidence>
<evidence type="ECO:0000313" key="3">
    <source>
        <dbReference type="Proteomes" id="UP000015105"/>
    </source>
</evidence>
<evidence type="ECO:0000313" key="2">
    <source>
        <dbReference type="EnsemblPlants" id="AET3Gv20849300.18"/>
    </source>
</evidence>
<name>A0A453G0U4_AEGTS</name>
<reference evidence="3" key="1">
    <citation type="journal article" date="2014" name="Science">
        <title>Ancient hybridizations among the ancestral genomes of bread wheat.</title>
        <authorList>
            <consortium name="International Wheat Genome Sequencing Consortium,"/>
            <person name="Marcussen T."/>
            <person name="Sandve S.R."/>
            <person name="Heier L."/>
            <person name="Spannagl M."/>
            <person name="Pfeifer M."/>
            <person name="Jakobsen K.S."/>
            <person name="Wulff B.B."/>
            <person name="Steuernagel B."/>
            <person name="Mayer K.F."/>
            <person name="Olsen O.A."/>
        </authorList>
    </citation>
    <scope>NUCLEOTIDE SEQUENCE [LARGE SCALE GENOMIC DNA]</scope>
    <source>
        <strain evidence="3">cv. AL8/78</strain>
    </source>
</reference>
<proteinExistence type="predicted"/>
<dbReference type="Proteomes" id="UP000015105">
    <property type="component" value="Chromosome 3D"/>
</dbReference>
<keyword evidence="3" id="KW-1185">Reference proteome</keyword>
<dbReference type="AlphaFoldDB" id="A0A453G0U4"/>
<protein>
    <submittedName>
        <fullName evidence="2">Uncharacterized protein</fullName>
    </submittedName>
</protein>
<reference evidence="3" key="2">
    <citation type="journal article" date="2017" name="Nat. Plants">
        <title>The Aegilops tauschii genome reveals multiple impacts of transposons.</title>
        <authorList>
            <person name="Zhao G."/>
            <person name="Zou C."/>
            <person name="Li K."/>
            <person name="Wang K."/>
            <person name="Li T."/>
            <person name="Gao L."/>
            <person name="Zhang X."/>
            <person name="Wang H."/>
            <person name="Yang Z."/>
            <person name="Liu X."/>
            <person name="Jiang W."/>
            <person name="Mao L."/>
            <person name="Kong X."/>
            <person name="Jiao Y."/>
            <person name="Jia J."/>
        </authorList>
    </citation>
    <scope>NUCLEOTIDE SEQUENCE [LARGE SCALE GENOMIC DNA]</scope>
    <source>
        <strain evidence="3">cv. AL8/78</strain>
    </source>
</reference>